<dbReference type="Gene3D" id="3.30.200.20">
    <property type="entry name" value="Phosphorylase Kinase, domain 1"/>
    <property type="match status" value="1"/>
</dbReference>
<dbReference type="OrthoDB" id="1618945at2759"/>
<dbReference type="GO" id="GO:0030332">
    <property type="term" value="F:cyclin binding"/>
    <property type="evidence" value="ECO:0007669"/>
    <property type="project" value="TreeGrafter"/>
</dbReference>
<evidence type="ECO:0000313" key="15">
    <source>
        <dbReference type="EMBL" id="GFY90694.1"/>
    </source>
</evidence>
<dbReference type="PROSITE" id="PS50011">
    <property type="entry name" value="PROTEIN_KINASE_DOM"/>
    <property type="match status" value="1"/>
</dbReference>
<evidence type="ECO:0000256" key="8">
    <source>
        <dbReference type="ARBA" id="ARBA00022776"/>
    </source>
</evidence>
<evidence type="ECO:0000256" key="4">
    <source>
        <dbReference type="ARBA" id="ARBA00022553"/>
    </source>
</evidence>
<keyword evidence="6" id="KW-0808">Transferase</keyword>
<keyword evidence="5 15" id="KW-0132">Cell division</keyword>
<dbReference type="GO" id="GO:0005524">
    <property type="term" value="F:ATP binding"/>
    <property type="evidence" value="ECO:0007669"/>
    <property type="project" value="UniProtKB-KW"/>
</dbReference>
<proteinExistence type="inferred from homology"/>
<organism evidence="15 16">
    <name type="scientific">Actinidia rufa</name>
    <dbReference type="NCBI Taxonomy" id="165716"/>
    <lineage>
        <taxon>Eukaryota</taxon>
        <taxon>Viridiplantae</taxon>
        <taxon>Streptophyta</taxon>
        <taxon>Embryophyta</taxon>
        <taxon>Tracheophyta</taxon>
        <taxon>Spermatophyta</taxon>
        <taxon>Magnoliopsida</taxon>
        <taxon>eudicotyledons</taxon>
        <taxon>Gunneridae</taxon>
        <taxon>Pentapetalae</taxon>
        <taxon>asterids</taxon>
        <taxon>Ericales</taxon>
        <taxon>Actinidiaceae</taxon>
        <taxon>Actinidia</taxon>
    </lineage>
</organism>
<keyword evidence="7" id="KW-0547">Nucleotide-binding</keyword>
<dbReference type="GO" id="GO:0000307">
    <property type="term" value="C:cyclin-dependent protein kinase holoenzyme complex"/>
    <property type="evidence" value="ECO:0007669"/>
    <property type="project" value="TreeGrafter"/>
</dbReference>
<dbReference type="GO" id="GO:0005737">
    <property type="term" value="C:cytoplasm"/>
    <property type="evidence" value="ECO:0007669"/>
    <property type="project" value="TreeGrafter"/>
</dbReference>
<dbReference type="EC" id="2.7.11.22" evidence="2"/>
<dbReference type="InterPro" id="IPR011009">
    <property type="entry name" value="Kinase-like_dom_sf"/>
</dbReference>
<evidence type="ECO:0000259" key="14">
    <source>
        <dbReference type="PROSITE" id="PS50011"/>
    </source>
</evidence>
<feature type="domain" description="Protein kinase" evidence="14">
    <location>
        <begin position="1"/>
        <end position="230"/>
    </location>
</feature>
<comment type="catalytic activity">
    <reaction evidence="12">
        <text>L-threonyl-[protein] + ATP = O-phospho-L-threonyl-[protein] + ADP + H(+)</text>
        <dbReference type="Rhea" id="RHEA:46608"/>
        <dbReference type="Rhea" id="RHEA-COMP:11060"/>
        <dbReference type="Rhea" id="RHEA-COMP:11605"/>
        <dbReference type="ChEBI" id="CHEBI:15378"/>
        <dbReference type="ChEBI" id="CHEBI:30013"/>
        <dbReference type="ChEBI" id="CHEBI:30616"/>
        <dbReference type="ChEBI" id="CHEBI:61977"/>
        <dbReference type="ChEBI" id="CHEBI:456216"/>
        <dbReference type="EC" id="2.7.11.22"/>
    </reaction>
</comment>
<comment type="catalytic activity">
    <reaction evidence="13">
        <text>L-seryl-[protein] + ATP = O-phospho-L-seryl-[protein] + ADP + H(+)</text>
        <dbReference type="Rhea" id="RHEA:17989"/>
        <dbReference type="Rhea" id="RHEA-COMP:9863"/>
        <dbReference type="Rhea" id="RHEA-COMP:11604"/>
        <dbReference type="ChEBI" id="CHEBI:15378"/>
        <dbReference type="ChEBI" id="CHEBI:29999"/>
        <dbReference type="ChEBI" id="CHEBI:30616"/>
        <dbReference type="ChEBI" id="CHEBI:83421"/>
        <dbReference type="ChEBI" id="CHEBI:456216"/>
        <dbReference type="EC" id="2.7.11.22"/>
    </reaction>
</comment>
<sequence>MDERYPTVALRGSGSFGVVYRALDCDTGNIVAKKFINFKKDVVGVSSVVIREVSLLKDLEHENIVRLLDVLHNDEGVFLIFEYLEFDLWEYMREFPSVIRQPQVIKVATVRYMAPEILFDTGKYSTPVDIWSVGCIFGEMVRRRCMFNGHSEIDQLFKIFRLMGTPNEENWPGVTKLFPDIDIITQLPPQELKNEVPGLEPAGVDLLSKMLCLNPSERITAHDALKHAYFSDLQIPR</sequence>
<dbReference type="PANTHER" id="PTHR24056:SF548">
    <property type="entry name" value="CYCLIN-DEPENDENT KINASE A-1"/>
    <property type="match status" value="1"/>
</dbReference>
<protein>
    <recommendedName>
        <fullName evidence="2">cyclin-dependent kinase</fullName>
        <ecNumber evidence="2">2.7.11.22</ecNumber>
    </recommendedName>
</protein>
<keyword evidence="9" id="KW-0418">Kinase</keyword>
<dbReference type="EMBL" id="BJWL01000007">
    <property type="protein sequence ID" value="GFY90694.1"/>
    <property type="molecule type" value="Genomic_DNA"/>
</dbReference>
<dbReference type="SUPFAM" id="SSF56112">
    <property type="entry name" value="Protein kinase-like (PK-like)"/>
    <property type="match status" value="1"/>
</dbReference>
<keyword evidence="10" id="KW-0067">ATP-binding</keyword>
<dbReference type="GO" id="GO:0005634">
    <property type="term" value="C:nucleus"/>
    <property type="evidence" value="ECO:0007669"/>
    <property type="project" value="TreeGrafter"/>
</dbReference>
<reference evidence="15 16" key="1">
    <citation type="submission" date="2019-07" db="EMBL/GenBank/DDBJ databases">
        <title>De Novo Assembly of kiwifruit Actinidia rufa.</title>
        <authorList>
            <person name="Sugita-Konishi S."/>
            <person name="Sato K."/>
            <person name="Mori E."/>
            <person name="Abe Y."/>
            <person name="Kisaki G."/>
            <person name="Hamano K."/>
            <person name="Suezawa K."/>
            <person name="Otani M."/>
            <person name="Fukuda T."/>
            <person name="Manabe T."/>
            <person name="Gomi K."/>
            <person name="Tabuchi M."/>
            <person name="Akimitsu K."/>
            <person name="Kataoka I."/>
        </authorList>
    </citation>
    <scope>NUCLEOTIDE SEQUENCE [LARGE SCALE GENOMIC DNA]</scope>
    <source>
        <strain evidence="16">cv. Fuchu</strain>
    </source>
</reference>
<evidence type="ECO:0000256" key="6">
    <source>
        <dbReference type="ARBA" id="ARBA00022679"/>
    </source>
</evidence>
<dbReference type="AlphaFoldDB" id="A0A7J0EW41"/>
<dbReference type="Pfam" id="PF00069">
    <property type="entry name" value="Pkinase"/>
    <property type="match status" value="2"/>
</dbReference>
<name>A0A7J0EW41_9ERIC</name>
<evidence type="ECO:0000256" key="11">
    <source>
        <dbReference type="ARBA" id="ARBA00023306"/>
    </source>
</evidence>
<dbReference type="GO" id="GO:0051301">
    <property type="term" value="P:cell division"/>
    <property type="evidence" value="ECO:0007669"/>
    <property type="project" value="UniProtKB-KW"/>
</dbReference>
<dbReference type="GO" id="GO:0007165">
    <property type="term" value="P:signal transduction"/>
    <property type="evidence" value="ECO:0007669"/>
    <property type="project" value="TreeGrafter"/>
</dbReference>
<dbReference type="InterPro" id="IPR050108">
    <property type="entry name" value="CDK"/>
</dbReference>
<evidence type="ECO:0000256" key="7">
    <source>
        <dbReference type="ARBA" id="ARBA00022741"/>
    </source>
</evidence>
<evidence type="ECO:0000313" key="16">
    <source>
        <dbReference type="Proteomes" id="UP000585474"/>
    </source>
</evidence>
<keyword evidence="4" id="KW-0597">Phosphoprotein</keyword>
<keyword evidence="8" id="KW-0498">Mitosis</keyword>
<dbReference type="Proteomes" id="UP000585474">
    <property type="component" value="Unassembled WGS sequence"/>
</dbReference>
<evidence type="ECO:0000256" key="12">
    <source>
        <dbReference type="ARBA" id="ARBA00047811"/>
    </source>
</evidence>
<evidence type="ECO:0000256" key="9">
    <source>
        <dbReference type="ARBA" id="ARBA00022777"/>
    </source>
</evidence>
<comment type="similarity">
    <text evidence="1">Belongs to the protein kinase superfamily. CMGC Ser/Thr protein kinase family. CDC2/CDKX subfamily.</text>
</comment>
<keyword evidence="3" id="KW-0723">Serine/threonine-protein kinase</keyword>
<dbReference type="PANTHER" id="PTHR24056">
    <property type="entry name" value="CELL DIVISION PROTEIN KINASE"/>
    <property type="match status" value="1"/>
</dbReference>
<evidence type="ECO:0000256" key="5">
    <source>
        <dbReference type="ARBA" id="ARBA00022618"/>
    </source>
</evidence>
<dbReference type="GO" id="GO:0004693">
    <property type="term" value="F:cyclin-dependent protein serine/threonine kinase activity"/>
    <property type="evidence" value="ECO:0007669"/>
    <property type="project" value="UniProtKB-EC"/>
</dbReference>
<dbReference type="GO" id="GO:0051445">
    <property type="term" value="P:regulation of meiotic cell cycle"/>
    <property type="evidence" value="ECO:0007669"/>
    <property type="project" value="TreeGrafter"/>
</dbReference>
<dbReference type="GO" id="GO:0010389">
    <property type="term" value="P:regulation of G2/M transition of mitotic cell cycle"/>
    <property type="evidence" value="ECO:0007669"/>
    <property type="project" value="TreeGrafter"/>
</dbReference>
<accession>A0A7J0EW41</accession>
<gene>
    <name evidence="15" type="ORF">Acr_07g0008910</name>
</gene>
<evidence type="ECO:0000256" key="2">
    <source>
        <dbReference type="ARBA" id="ARBA00012425"/>
    </source>
</evidence>
<dbReference type="InterPro" id="IPR000719">
    <property type="entry name" value="Prot_kinase_dom"/>
</dbReference>
<keyword evidence="11" id="KW-0131">Cell cycle</keyword>
<dbReference type="Gene3D" id="1.10.510.10">
    <property type="entry name" value="Transferase(Phosphotransferase) domain 1"/>
    <property type="match status" value="1"/>
</dbReference>
<evidence type="ECO:0000256" key="10">
    <source>
        <dbReference type="ARBA" id="ARBA00022840"/>
    </source>
</evidence>
<evidence type="ECO:0000256" key="1">
    <source>
        <dbReference type="ARBA" id="ARBA00006485"/>
    </source>
</evidence>
<evidence type="ECO:0000256" key="3">
    <source>
        <dbReference type="ARBA" id="ARBA00022527"/>
    </source>
</evidence>
<keyword evidence="16" id="KW-1185">Reference proteome</keyword>
<evidence type="ECO:0000256" key="13">
    <source>
        <dbReference type="ARBA" id="ARBA00048367"/>
    </source>
</evidence>
<dbReference type="GO" id="GO:0010468">
    <property type="term" value="P:regulation of gene expression"/>
    <property type="evidence" value="ECO:0007669"/>
    <property type="project" value="TreeGrafter"/>
</dbReference>
<dbReference type="GO" id="GO:0000082">
    <property type="term" value="P:G1/S transition of mitotic cell cycle"/>
    <property type="evidence" value="ECO:0007669"/>
    <property type="project" value="TreeGrafter"/>
</dbReference>
<comment type="caution">
    <text evidence="15">The sequence shown here is derived from an EMBL/GenBank/DDBJ whole genome shotgun (WGS) entry which is preliminary data.</text>
</comment>